<accession>A0ABR6BIK7</accession>
<feature type="compositionally biased region" description="Basic and acidic residues" evidence="1">
    <location>
        <begin position="46"/>
        <end position="73"/>
    </location>
</feature>
<sequence length="117" mass="13209">MEPFDHELLLGHLGEHLAGQHVGEHQGQFVTGEWIRVCPVDLQRAERDLPHRRGEREDRDQRLADRGGAEHRPPRVVRLVGEVRDQHGLTVVHGRQGWSLAEGDLEFDHLLDGVGVG</sequence>
<comment type="caution">
    <text evidence="2">The sequence shown here is derived from an EMBL/GenBank/DDBJ whole genome shotgun (WGS) entry which is preliminary data.</text>
</comment>
<evidence type="ECO:0000313" key="2">
    <source>
        <dbReference type="EMBL" id="MBA8926713.1"/>
    </source>
</evidence>
<protein>
    <submittedName>
        <fullName evidence="2">Uncharacterized protein</fullName>
    </submittedName>
</protein>
<dbReference type="Proteomes" id="UP000517916">
    <property type="component" value="Unassembled WGS sequence"/>
</dbReference>
<dbReference type="EMBL" id="JACJID010000003">
    <property type="protein sequence ID" value="MBA8926713.1"/>
    <property type="molecule type" value="Genomic_DNA"/>
</dbReference>
<organism evidence="2 3">
    <name type="scientific">Kutzneria viridogrisea</name>
    <dbReference type="NCBI Taxonomy" id="47990"/>
    <lineage>
        <taxon>Bacteria</taxon>
        <taxon>Bacillati</taxon>
        <taxon>Actinomycetota</taxon>
        <taxon>Actinomycetes</taxon>
        <taxon>Pseudonocardiales</taxon>
        <taxon>Pseudonocardiaceae</taxon>
        <taxon>Kutzneria</taxon>
    </lineage>
</organism>
<reference evidence="2 3" key="1">
    <citation type="submission" date="2020-08" db="EMBL/GenBank/DDBJ databases">
        <title>Genomic Encyclopedia of Archaeal and Bacterial Type Strains, Phase II (KMG-II): from individual species to whole genera.</title>
        <authorList>
            <person name="Goeker M."/>
        </authorList>
    </citation>
    <scope>NUCLEOTIDE SEQUENCE [LARGE SCALE GENOMIC DNA]</scope>
    <source>
        <strain evidence="2 3">DSM 43850</strain>
    </source>
</reference>
<dbReference type="RefSeq" id="WP_182837967.1">
    <property type="nucleotide sequence ID" value="NZ_BAAABQ010000039.1"/>
</dbReference>
<keyword evidence="3" id="KW-1185">Reference proteome</keyword>
<evidence type="ECO:0000256" key="1">
    <source>
        <dbReference type="SAM" id="MobiDB-lite"/>
    </source>
</evidence>
<feature type="region of interest" description="Disordered" evidence="1">
    <location>
        <begin position="46"/>
        <end position="74"/>
    </location>
</feature>
<evidence type="ECO:0000313" key="3">
    <source>
        <dbReference type="Proteomes" id="UP000517916"/>
    </source>
</evidence>
<name>A0ABR6BIK7_9PSEU</name>
<gene>
    <name evidence="2" type="ORF">BC739_003919</name>
</gene>
<proteinExistence type="predicted"/>